<dbReference type="InterPro" id="IPR016181">
    <property type="entry name" value="Acyl_CoA_acyltransferase"/>
</dbReference>
<organism evidence="2 3">
    <name type="scientific">Kineosporia corallincola</name>
    <dbReference type="NCBI Taxonomy" id="2835133"/>
    <lineage>
        <taxon>Bacteria</taxon>
        <taxon>Bacillati</taxon>
        <taxon>Actinomycetota</taxon>
        <taxon>Actinomycetes</taxon>
        <taxon>Kineosporiales</taxon>
        <taxon>Kineosporiaceae</taxon>
        <taxon>Kineosporia</taxon>
    </lineage>
</organism>
<dbReference type="PROSITE" id="PS51186">
    <property type="entry name" value="GNAT"/>
    <property type="match status" value="1"/>
</dbReference>
<evidence type="ECO:0000313" key="3">
    <source>
        <dbReference type="Proteomes" id="UP001197247"/>
    </source>
</evidence>
<accession>A0ABS5TMK7</accession>
<gene>
    <name evidence="2" type="ORF">KIH74_25550</name>
</gene>
<dbReference type="RefSeq" id="WP_214158799.1">
    <property type="nucleotide sequence ID" value="NZ_JAHBAY010000012.1"/>
</dbReference>
<dbReference type="CDD" id="cd04301">
    <property type="entry name" value="NAT_SF"/>
    <property type="match status" value="1"/>
</dbReference>
<name>A0ABS5TMK7_9ACTN</name>
<dbReference type="EMBL" id="JAHBAY010000012">
    <property type="protein sequence ID" value="MBT0772336.1"/>
    <property type="molecule type" value="Genomic_DNA"/>
</dbReference>
<dbReference type="SUPFAM" id="SSF55729">
    <property type="entry name" value="Acyl-CoA N-acyltransferases (Nat)"/>
    <property type="match status" value="1"/>
</dbReference>
<sequence>MISLAAEGFGRAMVELCRHAPGGQVHRFGHATLVTTGAPTASLNYVMALGPAPRTADVARAAAVLEASQLPWGLEFRTDPGPEIMALAADFGITELSRPGFMTAPAQRLELRDEAPATGPGSPGLPGLRIEAAGPDRYEEYTDVLTRGFEAPAGTFGTAMGGTVLALPGLTGYLALDEGRAVGTGLGLTSPDGVLSVFNVAVVPAARGRGIGRALTQAALRDGLRRGARVVGLQGSEMGRPLYESLGLRETERWFTLGRPGR</sequence>
<dbReference type="Pfam" id="PF00583">
    <property type="entry name" value="Acetyltransf_1"/>
    <property type="match status" value="1"/>
</dbReference>
<feature type="domain" description="N-acetyltransferase" evidence="1">
    <location>
        <begin position="128"/>
        <end position="262"/>
    </location>
</feature>
<evidence type="ECO:0000259" key="1">
    <source>
        <dbReference type="PROSITE" id="PS51186"/>
    </source>
</evidence>
<proteinExistence type="predicted"/>
<dbReference type="InterPro" id="IPR000182">
    <property type="entry name" value="GNAT_dom"/>
</dbReference>
<dbReference type="Gene3D" id="3.40.630.30">
    <property type="match status" value="1"/>
</dbReference>
<reference evidence="2 3" key="1">
    <citation type="submission" date="2021-05" db="EMBL/GenBank/DDBJ databases">
        <title>Kineosporia and Streptomyces sp. nov. two new marine actinobacteria isolated from Coral.</title>
        <authorList>
            <person name="Buangrab K."/>
            <person name="Sutthacheep M."/>
            <person name="Yeemin T."/>
            <person name="Harunari E."/>
            <person name="Igarashi Y."/>
            <person name="Kanchanasin P."/>
            <person name="Tanasupawat S."/>
            <person name="Phongsopitanun W."/>
        </authorList>
    </citation>
    <scope>NUCLEOTIDE SEQUENCE [LARGE SCALE GENOMIC DNA]</scope>
    <source>
        <strain evidence="2 3">J2-2</strain>
    </source>
</reference>
<protein>
    <submittedName>
        <fullName evidence="2">GNAT family N-acetyltransferase</fullName>
    </submittedName>
</protein>
<comment type="caution">
    <text evidence="2">The sequence shown here is derived from an EMBL/GenBank/DDBJ whole genome shotgun (WGS) entry which is preliminary data.</text>
</comment>
<evidence type="ECO:0000313" key="2">
    <source>
        <dbReference type="EMBL" id="MBT0772336.1"/>
    </source>
</evidence>
<dbReference type="Proteomes" id="UP001197247">
    <property type="component" value="Unassembled WGS sequence"/>
</dbReference>
<keyword evidence="3" id="KW-1185">Reference proteome</keyword>